<keyword evidence="2" id="KW-1185">Reference proteome</keyword>
<evidence type="ECO:0000313" key="1">
    <source>
        <dbReference type="EMBL" id="CAG8768765.1"/>
    </source>
</evidence>
<gene>
    <name evidence="1" type="ORF">DERYTH_LOCUS18491</name>
</gene>
<reference evidence="1" key="1">
    <citation type="submission" date="2021-06" db="EMBL/GenBank/DDBJ databases">
        <authorList>
            <person name="Kallberg Y."/>
            <person name="Tangrot J."/>
            <person name="Rosling A."/>
        </authorList>
    </citation>
    <scope>NUCLEOTIDE SEQUENCE</scope>
    <source>
        <strain evidence="1">MA453B</strain>
    </source>
</reference>
<proteinExistence type="predicted"/>
<sequence>MANLLAKKHQQPTTGILQPIYITQALLFNGKINISKNQEGNSPKKFAEHIQLHYGPHKNIIQNGRTIPNQSTGTS</sequence>
<protein>
    <submittedName>
        <fullName evidence="1">8777_t:CDS:1</fullName>
    </submittedName>
</protein>
<dbReference type="AlphaFoldDB" id="A0A9N9NVV0"/>
<dbReference type="Proteomes" id="UP000789405">
    <property type="component" value="Unassembled WGS sequence"/>
</dbReference>
<accession>A0A9N9NVV0</accession>
<dbReference type="EMBL" id="CAJVPY010018821">
    <property type="protein sequence ID" value="CAG8768765.1"/>
    <property type="molecule type" value="Genomic_DNA"/>
</dbReference>
<organism evidence="1 2">
    <name type="scientific">Dentiscutata erythropus</name>
    <dbReference type="NCBI Taxonomy" id="1348616"/>
    <lineage>
        <taxon>Eukaryota</taxon>
        <taxon>Fungi</taxon>
        <taxon>Fungi incertae sedis</taxon>
        <taxon>Mucoromycota</taxon>
        <taxon>Glomeromycotina</taxon>
        <taxon>Glomeromycetes</taxon>
        <taxon>Diversisporales</taxon>
        <taxon>Gigasporaceae</taxon>
        <taxon>Dentiscutata</taxon>
    </lineage>
</organism>
<evidence type="ECO:0000313" key="2">
    <source>
        <dbReference type="Proteomes" id="UP000789405"/>
    </source>
</evidence>
<comment type="caution">
    <text evidence="1">The sequence shown here is derived from an EMBL/GenBank/DDBJ whole genome shotgun (WGS) entry which is preliminary data.</text>
</comment>
<feature type="non-terminal residue" evidence="1">
    <location>
        <position position="75"/>
    </location>
</feature>
<name>A0A9N9NVV0_9GLOM</name>